<keyword evidence="3 5" id="KW-0863">Zinc-finger</keyword>
<comment type="caution">
    <text evidence="7">The sequence shown here is derived from an EMBL/GenBank/DDBJ whole genome shotgun (WGS) entry which is preliminary data.</text>
</comment>
<feature type="domain" description="C2H2-type" evidence="6">
    <location>
        <begin position="242"/>
        <end position="266"/>
    </location>
</feature>
<name>A0AAD4Q7N1_9AGAM</name>
<dbReference type="PROSITE" id="PS00028">
    <property type="entry name" value="ZINC_FINGER_C2H2_1"/>
    <property type="match status" value="4"/>
</dbReference>
<sequence>MAYCDRCMRSFPHHRALEQHKDASSSHWACYDCGLDFESYDARREHHIQSPNHHYCRECDKHFNSKVSREQHMDYQHWLIDSASCNVQAFKSENGLQEYYRQSSDHYFCVPCRELFDNYSELERHDHDVHNYCTECGRGFQNQNNLQQHLNSKQHRPSTVACPGRGCNRLFISPAALTLHFESGTFPSGMTRSELDRLVVRADRNKYITNPARLICGPLGGYEAPMSTSSWATERSWNGRAYECFLCHSMFNTLDSLNRHLKSPAHDQKIYRCPKLDCRIEFVTLSALCQHVERGTCGVRRSSQVRNAMDSLTRGFNTIAF</sequence>
<evidence type="ECO:0000256" key="1">
    <source>
        <dbReference type="ARBA" id="ARBA00022723"/>
    </source>
</evidence>
<dbReference type="GO" id="GO:0000981">
    <property type="term" value="F:DNA-binding transcription factor activity, RNA polymerase II-specific"/>
    <property type="evidence" value="ECO:0007669"/>
    <property type="project" value="TreeGrafter"/>
</dbReference>
<dbReference type="Pfam" id="PF13912">
    <property type="entry name" value="zf-C2H2_6"/>
    <property type="match status" value="1"/>
</dbReference>
<dbReference type="SUPFAM" id="SSF57667">
    <property type="entry name" value="beta-beta-alpha zinc fingers"/>
    <property type="match status" value="1"/>
</dbReference>
<reference evidence="7" key="1">
    <citation type="submission" date="2022-01" db="EMBL/GenBank/DDBJ databases">
        <title>Comparative genomics reveals a dynamic genome evolution in the ectomycorrhizal milk-cap (Lactarius) mushrooms.</title>
        <authorList>
            <consortium name="DOE Joint Genome Institute"/>
            <person name="Lebreton A."/>
            <person name="Tang N."/>
            <person name="Kuo A."/>
            <person name="LaButti K."/>
            <person name="Drula E."/>
            <person name="Barry K."/>
            <person name="Clum A."/>
            <person name="Lipzen A."/>
            <person name="Mousain D."/>
            <person name="Ng V."/>
            <person name="Wang R."/>
            <person name="Wang X."/>
            <person name="Dai Y."/>
            <person name="Henrissat B."/>
            <person name="Grigoriev I.V."/>
            <person name="Guerin-Laguette A."/>
            <person name="Yu F."/>
            <person name="Martin F.M."/>
        </authorList>
    </citation>
    <scope>NUCLEOTIDE SEQUENCE</scope>
    <source>
        <strain evidence="7">QP</strain>
    </source>
</reference>
<accession>A0AAD4Q7N1</accession>
<proteinExistence type="predicted"/>
<organism evidence="7 8">
    <name type="scientific">Lactarius akahatsu</name>
    <dbReference type="NCBI Taxonomy" id="416441"/>
    <lineage>
        <taxon>Eukaryota</taxon>
        <taxon>Fungi</taxon>
        <taxon>Dikarya</taxon>
        <taxon>Basidiomycota</taxon>
        <taxon>Agaricomycotina</taxon>
        <taxon>Agaricomycetes</taxon>
        <taxon>Russulales</taxon>
        <taxon>Russulaceae</taxon>
        <taxon>Lactarius</taxon>
    </lineage>
</organism>
<evidence type="ECO:0000259" key="6">
    <source>
        <dbReference type="PROSITE" id="PS50157"/>
    </source>
</evidence>
<keyword evidence="4" id="KW-0862">Zinc</keyword>
<evidence type="ECO:0000256" key="3">
    <source>
        <dbReference type="ARBA" id="ARBA00022771"/>
    </source>
</evidence>
<feature type="domain" description="C2H2-type" evidence="6">
    <location>
        <begin position="131"/>
        <end position="155"/>
    </location>
</feature>
<feature type="domain" description="C2H2-type" evidence="6">
    <location>
        <begin position="107"/>
        <end position="130"/>
    </location>
</feature>
<evidence type="ECO:0000313" key="8">
    <source>
        <dbReference type="Proteomes" id="UP001201163"/>
    </source>
</evidence>
<evidence type="ECO:0000256" key="5">
    <source>
        <dbReference type="PROSITE-ProRule" id="PRU00042"/>
    </source>
</evidence>
<keyword evidence="2" id="KW-0677">Repeat</keyword>
<evidence type="ECO:0000256" key="2">
    <source>
        <dbReference type="ARBA" id="ARBA00022737"/>
    </source>
</evidence>
<evidence type="ECO:0000313" key="7">
    <source>
        <dbReference type="EMBL" id="KAH8977828.1"/>
    </source>
</evidence>
<dbReference type="PANTHER" id="PTHR24408">
    <property type="entry name" value="ZINC FINGER PROTEIN"/>
    <property type="match status" value="1"/>
</dbReference>
<keyword evidence="1" id="KW-0479">Metal-binding</keyword>
<dbReference type="Pfam" id="PF12874">
    <property type="entry name" value="zf-met"/>
    <property type="match status" value="1"/>
</dbReference>
<dbReference type="PANTHER" id="PTHR24408:SF58">
    <property type="entry name" value="TRANSCRIPTION FACTOR (TFIIIA), PUTATIVE (AFU_ORTHOLOGUE AFUA_1G05150)-RELATED"/>
    <property type="match status" value="1"/>
</dbReference>
<keyword evidence="8" id="KW-1185">Reference proteome</keyword>
<dbReference type="InterPro" id="IPR036236">
    <property type="entry name" value="Znf_C2H2_sf"/>
</dbReference>
<dbReference type="Gene3D" id="3.30.160.60">
    <property type="entry name" value="Classic Zinc Finger"/>
    <property type="match status" value="2"/>
</dbReference>
<gene>
    <name evidence="7" type="ORF">EDB92DRAFT_1913966</name>
</gene>
<dbReference type="GO" id="GO:0043565">
    <property type="term" value="F:sequence-specific DNA binding"/>
    <property type="evidence" value="ECO:0007669"/>
    <property type="project" value="TreeGrafter"/>
</dbReference>
<dbReference type="GO" id="GO:0008270">
    <property type="term" value="F:zinc ion binding"/>
    <property type="evidence" value="ECO:0007669"/>
    <property type="project" value="UniProtKB-KW"/>
</dbReference>
<dbReference type="AlphaFoldDB" id="A0AAD4Q7N1"/>
<dbReference type="InterPro" id="IPR013087">
    <property type="entry name" value="Znf_C2H2_type"/>
</dbReference>
<dbReference type="Pfam" id="PF12171">
    <property type="entry name" value="zf-C2H2_jaz"/>
    <property type="match status" value="1"/>
</dbReference>
<dbReference type="InterPro" id="IPR022755">
    <property type="entry name" value="Znf_C2H2_jaz"/>
</dbReference>
<dbReference type="PROSITE" id="PS50157">
    <property type="entry name" value="ZINC_FINGER_C2H2_2"/>
    <property type="match status" value="3"/>
</dbReference>
<dbReference type="Proteomes" id="UP001201163">
    <property type="component" value="Unassembled WGS sequence"/>
</dbReference>
<protein>
    <recommendedName>
        <fullName evidence="6">C2H2-type domain-containing protein</fullName>
    </recommendedName>
</protein>
<dbReference type="GO" id="GO:0005634">
    <property type="term" value="C:nucleus"/>
    <property type="evidence" value="ECO:0007669"/>
    <property type="project" value="TreeGrafter"/>
</dbReference>
<evidence type="ECO:0000256" key="4">
    <source>
        <dbReference type="ARBA" id="ARBA00022833"/>
    </source>
</evidence>
<dbReference type="SMART" id="SM00355">
    <property type="entry name" value="ZnF_C2H2"/>
    <property type="match status" value="8"/>
</dbReference>
<dbReference type="EMBL" id="JAKELL010000271">
    <property type="protein sequence ID" value="KAH8977828.1"/>
    <property type="molecule type" value="Genomic_DNA"/>
</dbReference>